<protein>
    <recommendedName>
        <fullName evidence="4">Lipoprotein</fullName>
    </recommendedName>
</protein>
<name>A0A4Y4EWF0_9GAMM</name>
<feature type="signal peptide" evidence="1">
    <location>
        <begin position="1"/>
        <end position="19"/>
    </location>
</feature>
<sequence>MLRRLMTLTALVLTAGWLAGCASPQYLQPSPERTTTVPSIGQGQAVTVTAVDGRQSEQIGTRSGNAMSTSAITVAAGPLIPKLQDEAERALRDMGFQPTTQATDGRPSLTLTLQRLAYDRQDSRPMLDKARLESVLEARAENGGATYTGTYTSSLSQEFAVSPGLKKHQSMVERVLSDGLNRAFRDPELGRFLSR</sequence>
<dbReference type="AlphaFoldDB" id="A0A4Y4EWF0"/>
<dbReference type="RefSeq" id="WP_141317463.1">
    <property type="nucleotide sequence ID" value="NZ_BJOC01000009.1"/>
</dbReference>
<proteinExistence type="predicted"/>
<feature type="chain" id="PRO_5021202547" description="Lipoprotein" evidence="1">
    <location>
        <begin position="20"/>
        <end position="195"/>
    </location>
</feature>
<reference evidence="2 3" key="1">
    <citation type="submission" date="2019-06" db="EMBL/GenBank/DDBJ databases">
        <title>Whole genome shotgun sequence of Halomonas halmophila NBRC 15537.</title>
        <authorList>
            <person name="Hosoyama A."/>
            <person name="Uohara A."/>
            <person name="Ohji S."/>
            <person name="Ichikawa N."/>
        </authorList>
    </citation>
    <scope>NUCLEOTIDE SEQUENCE [LARGE SCALE GENOMIC DNA]</scope>
    <source>
        <strain evidence="2 3">NBRC 15537</strain>
    </source>
</reference>
<keyword evidence="3" id="KW-1185">Reference proteome</keyword>
<dbReference type="Proteomes" id="UP000319812">
    <property type="component" value="Unassembled WGS sequence"/>
</dbReference>
<dbReference type="EMBL" id="BJOC01000009">
    <property type="protein sequence ID" value="GED21446.1"/>
    <property type="molecule type" value="Genomic_DNA"/>
</dbReference>
<accession>A0A4Y4EWF0</accession>
<dbReference type="OrthoDB" id="5740854at2"/>
<gene>
    <name evidence="2" type="ORF">HHA01_04230</name>
</gene>
<evidence type="ECO:0000313" key="3">
    <source>
        <dbReference type="Proteomes" id="UP000319812"/>
    </source>
</evidence>
<evidence type="ECO:0008006" key="4">
    <source>
        <dbReference type="Google" id="ProtNLM"/>
    </source>
</evidence>
<comment type="caution">
    <text evidence="2">The sequence shown here is derived from an EMBL/GenBank/DDBJ whole genome shotgun (WGS) entry which is preliminary data.</text>
</comment>
<evidence type="ECO:0000313" key="2">
    <source>
        <dbReference type="EMBL" id="GED21446.1"/>
    </source>
</evidence>
<organism evidence="2 3">
    <name type="scientific">Halomonas halmophila</name>
    <dbReference type="NCBI Taxonomy" id="252"/>
    <lineage>
        <taxon>Bacteria</taxon>
        <taxon>Pseudomonadati</taxon>
        <taxon>Pseudomonadota</taxon>
        <taxon>Gammaproteobacteria</taxon>
        <taxon>Oceanospirillales</taxon>
        <taxon>Halomonadaceae</taxon>
        <taxon>Halomonas</taxon>
    </lineage>
</organism>
<evidence type="ECO:0000256" key="1">
    <source>
        <dbReference type="SAM" id="SignalP"/>
    </source>
</evidence>
<dbReference type="InterPro" id="IPR005619">
    <property type="entry name" value="Uncharacterised_YajG"/>
</dbReference>
<dbReference type="Pfam" id="PF03923">
    <property type="entry name" value="Lipoprotein_16"/>
    <property type="match status" value="1"/>
</dbReference>
<keyword evidence="1" id="KW-0732">Signal</keyword>
<dbReference type="PROSITE" id="PS51257">
    <property type="entry name" value="PROKAR_LIPOPROTEIN"/>
    <property type="match status" value="1"/>
</dbReference>